<dbReference type="AlphaFoldDB" id="W4M8C1"/>
<evidence type="ECO:0000259" key="1">
    <source>
        <dbReference type="Pfam" id="PF05685"/>
    </source>
</evidence>
<dbReference type="PANTHER" id="PTHR34107">
    <property type="entry name" value="SLL0198 PROTEIN-RELATED"/>
    <property type="match status" value="1"/>
</dbReference>
<dbReference type="Proteomes" id="UP000019140">
    <property type="component" value="Unassembled WGS sequence"/>
</dbReference>
<dbReference type="PATRIC" id="fig|1429439.4.peg.2715"/>
<name>W4M8C1_9BACT</name>
<proteinExistence type="predicted"/>
<dbReference type="Gene3D" id="3.90.1570.10">
    <property type="entry name" value="tt1808, chain A"/>
    <property type="match status" value="1"/>
</dbReference>
<dbReference type="InterPro" id="IPR008538">
    <property type="entry name" value="Uma2"/>
</dbReference>
<organism evidence="2 3">
    <name type="scientific">Candidatus Entotheonella gemina</name>
    <dbReference type="NCBI Taxonomy" id="1429439"/>
    <lineage>
        <taxon>Bacteria</taxon>
        <taxon>Pseudomonadati</taxon>
        <taxon>Nitrospinota/Tectimicrobiota group</taxon>
        <taxon>Candidatus Tectimicrobiota</taxon>
        <taxon>Candidatus Entotheonellia</taxon>
        <taxon>Candidatus Entotheonellales</taxon>
        <taxon>Candidatus Entotheonellaceae</taxon>
        <taxon>Candidatus Entotheonella</taxon>
    </lineage>
</organism>
<dbReference type="CDD" id="cd06260">
    <property type="entry name" value="DUF820-like"/>
    <property type="match status" value="1"/>
</dbReference>
<dbReference type="PANTHER" id="PTHR34107:SF4">
    <property type="entry name" value="SLL1222 PROTEIN"/>
    <property type="match status" value="1"/>
</dbReference>
<dbReference type="HOGENOM" id="CLU_076312_0_1_7"/>
<evidence type="ECO:0000313" key="2">
    <source>
        <dbReference type="EMBL" id="ETX06614.1"/>
    </source>
</evidence>
<comment type="caution">
    <text evidence="2">The sequence shown here is derived from an EMBL/GenBank/DDBJ whole genome shotgun (WGS) entry which is preliminary data.</text>
</comment>
<dbReference type="EMBL" id="AZHX01000649">
    <property type="protein sequence ID" value="ETX06614.1"/>
    <property type="molecule type" value="Genomic_DNA"/>
</dbReference>
<dbReference type="SUPFAM" id="SSF52980">
    <property type="entry name" value="Restriction endonuclease-like"/>
    <property type="match status" value="1"/>
</dbReference>
<evidence type="ECO:0000313" key="3">
    <source>
        <dbReference type="Proteomes" id="UP000019140"/>
    </source>
</evidence>
<protein>
    <recommendedName>
        <fullName evidence="1">Putative restriction endonuclease domain-containing protein</fullName>
    </recommendedName>
</protein>
<reference evidence="2 3" key="1">
    <citation type="journal article" date="2014" name="Nature">
        <title>An environmental bacterial taxon with a large and distinct metabolic repertoire.</title>
        <authorList>
            <person name="Wilson M.C."/>
            <person name="Mori T."/>
            <person name="Ruckert C."/>
            <person name="Uria A.R."/>
            <person name="Helf M.J."/>
            <person name="Takada K."/>
            <person name="Gernert C."/>
            <person name="Steffens U.A."/>
            <person name="Heycke N."/>
            <person name="Schmitt S."/>
            <person name="Rinke C."/>
            <person name="Helfrich E.J."/>
            <person name="Brachmann A.O."/>
            <person name="Gurgui C."/>
            <person name="Wakimoto T."/>
            <person name="Kracht M."/>
            <person name="Crusemann M."/>
            <person name="Hentschel U."/>
            <person name="Abe I."/>
            <person name="Matsunaga S."/>
            <person name="Kalinowski J."/>
            <person name="Takeyama H."/>
            <person name="Piel J."/>
        </authorList>
    </citation>
    <scope>NUCLEOTIDE SEQUENCE [LARGE SCALE GENOMIC DNA]</scope>
    <source>
        <strain evidence="3">TSY2</strain>
    </source>
</reference>
<gene>
    <name evidence="2" type="ORF">ETSY2_15985</name>
</gene>
<dbReference type="InterPro" id="IPR012296">
    <property type="entry name" value="Nuclease_put_TT1808"/>
</dbReference>
<feature type="domain" description="Putative restriction endonuclease" evidence="1">
    <location>
        <begin position="14"/>
        <end position="179"/>
    </location>
</feature>
<dbReference type="Pfam" id="PF05685">
    <property type="entry name" value="Uma2"/>
    <property type="match status" value="1"/>
</dbReference>
<keyword evidence="3" id="KW-1185">Reference proteome</keyword>
<sequence length="184" mass="20938">MVQTQTAYRWTTSDLDRLPDDPFLQYEIIDGELFVSRRPHLYHSRVMVTLVSILHPLVRELGGIVLAEPGIVWGTQLENNVIPDTAVVLPDRLHLATGPALSGTPNIAIEIVSESTRTIDYVQKRNLYERTGAQEYWIVDRFEKRVEVWSFTGGQVTSVSYKDADTLSTTLLPEFTLPIRDIWP</sequence>
<dbReference type="InterPro" id="IPR011335">
    <property type="entry name" value="Restrct_endonuc-II-like"/>
</dbReference>
<accession>W4M8C1</accession>